<gene>
    <name evidence="2" type="ORF">PCASD_20513</name>
</gene>
<feature type="compositionally biased region" description="Acidic residues" evidence="1">
    <location>
        <begin position="1"/>
        <end position="11"/>
    </location>
</feature>
<feature type="compositionally biased region" description="Polar residues" evidence="1">
    <location>
        <begin position="13"/>
        <end position="24"/>
    </location>
</feature>
<feature type="non-terminal residue" evidence="2">
    <location>
        <position position="66"/>
    </location>
</feature>
<evidence type="ECO:0000256" key="1">
    <source>
        <dbReference type="SAM" id="MobiDB-lite"/>
    </source>
</evidence>
<dbReference type="Proteomes" id="UP000235392">
    <property type="component" value="Unassembled WGS sequence"/>
</dbReference>
<protein>
    <submittedName>
        <fullName evidence="2">Uncharacterized protein</fullName>
    </submittedName>
</protein>
<accession>A0A2N5SC27</accession>
<reference evidence="2 3" key="1">
    <citation type="submission" date="2017-11" db="EMBL/GenBank/DDBJ databases">
        <title>De novo assembly and phasing of dikaryotic genomes from two isolates of Puccinia coronata f. sp. avenae, the causal agent of oat crown rust.</title>
        <authorList>
            <person name="Miller M.E."/>
            <person name="Zhang Y."/>
            <person name="Omidvar V."/>
            <person name="Sperschneider J."/>
            <person name="Schwessinger B."/>
            <person name="Raley C."/>
            <person name="Palmer J.M."/>
            <person name="Garnica D."/>
            <person name="Upadhyaya N."/>
            <person name="Rathjen J."/>
            <person name="Taylor J.M."/>
            <person name="Park R.F."/>
            <person name="Dodds P.N."/>
            <person name="Hirsch C.D."/>
            <person name="Kianian S.F."/>
            <person name="Figueroa M."/>
        </authorList>
    </citation>
    <scope>NUCLEOTIDE SEQUENCE [LARGE SCALE GENOMIC DNA]</scope>
    <source>
        <strain evidence="2">12SD80</strain>
    </source>
</reference>
<evidence type="ECO:0000313" key="3">
    <source>
        <dbReference type="Proteomes" id="UP000235392"/>
    </source>
</evidence>
<name>A0A2N5SC27_9BASI</name>
<comment type="caution">
    <text evidence="2">The sequence shown here is derived from an EMBL/GenBank/DDBJ whole genome shotgun (WGS) entry which is preliminary data.</text>
</comment>
<feature type="region of interest" description="Disordered" evidence="1">
    <location>
        <begin position="1"/>
        <end position="24"/>
    </location>
</feature>
<dbReference type="EMBL" id="PGCI01000951">
    <property type="protein sequence ID" value="PLW10745.1"/>
    <property type="molecule type" value="Genomic_DNA"/>
</dbReference>
<proteinExistence type="predicted"/>
<organism evidence="2 3">
    <name type="scientific">Puccinia coronata f. sp. avenae</name>
    <dbReference type="NCBI Taxonomy" id="200324"/>
    <lineage>
        <taxon>Eukaryota</taxon>
        <taxon>Fungi</taxon>
        <taxon>Dikarya</taxon>
        <taxon>Basidiomycota</taxon>
        <taxon>Pucciniomycotina</taxon>
        <taxon>Pucciniomycetes</taxon>
        <taxon>Pucciniales</taxon>
        <taxon>Pucciniaceae</taxon>
        <taxon>Puccinia</taxon>
    </lineage>
</organism>
<dbReference type="AlphaFoldDB" id="A0A2N5SC27"/>
<evidence type="ECO:0000313" key="2">
    <source>
        <dbReference type="EMBL" id="PLW10745.1"/>
    </source>
</evidence>
<sequence>MNSMDWEDDGVYSESSVQQTTSFNQGRTQFCKRGELLKRARSAAATSNLAMNSLGMPTQSCFTLYG</sequence>